<name>A0ABY4CB12_9BACT</name>
<proteinExistence type="predicted"/>
<evidence type="ECO:0000313" key="1">
    <source>
        <dbReference type="EMBL" id="UOF01899.1"/>
    </source>
</evidence>
<organism evidence="1 2">
    <name type="scientific">Bdellovibrio reynosensis</name>
    <dbReference type="NCBI Taxonomy" id="2835041"/>
    <lineage>
        <taxon>Bacteria</taxon>
        <taxon>Pseudomonadati</taxon>
        <taxon>Bdellovibrionota</taxon>
        <taxon>Bdellovibrionia</taxon>
        <taxon>Bdellovibrionales</taxon>
        <taxon>Pseudobdellovibrionaceae</taxon>
        <taxon>Bdellovibrio</taxon>
    </lineage>
</organism>
<reference evidence="1" key="1">
    <citation type="submission" date="2022-03" db="EMBL/GenBank/DDBJ databases">
        <title>Genome Identification and Characterization of new species Bdellovibrio reynosense LBG001 sp. nov. from a Mexico soil sample.</title>
        <authorList>
            <person name="Camilli A."/>
            <person name="Ajao Y."/>
            <person name="Guo X."/>
        </authorList>
    </citation>
    <scope>NUCLEOTIDE SEQUENCE</scope>
    <source>
        <strain evidence="1">LBG001</strain>
    </source>
</reference>
<sequence length="302" mass="34927">MNSALKKYLNSVNHIMALPVKKNLSSLTLKECAFDAQLLSLSSLYRHSRKTFFQMKGEFHPKVCSTMRSLSTHDLFANHIEYSPLLSEIRWFKDHHHQVADPDQAMAAILRFSEISLYHEQNHRIVWQLLPPAPDSQADLRRYLNFAESLVVVLDLALGDELGKEHSQCFENVRSIYRPGGEHPWAQESKAQYREYLLALLATTYLLLELIVPEDIPKAVDYYFPGKKKMVRAAVKRGLQLSELFTQNTNRQWQSLYWQQASKKLSALHKGSDQDPLYLPEDPLDLDEEFVIAQHVLNFFGL</sequence>
<dbReference type="Proteomes" id="UP000830116">
    <property type="component" value="Chromosome"/>
</dbReference>
<evidence type="ECO:0000313" key="2">
    <source>
        <dbReference type="Proteomes" id="UP000830116"/>
    </source>
</evidence>
<gene>
    <name evidence="1" type="ORF">MNR06_02885</name>
</gene>
<dbReference type="RefSeq" id="WP_243538519.1">
    <property type="nucleotide sequence ID" value="NZ_CP093442.1"/>
</dbReference>
<accession>A0ABY4CB12</accession>
<protein>
    <submittedName>
        <fullName evidence="1">Uncharacterized protein</fullName>
    </submittedName>
</protein>
<dbReference type="EMBL" id="CP093442">
    <property type="protein sequence ID" value="UOF01899.1"/>
    <property type="molecule type" value="Genomic_DNA"/>
</dbReference>
<keyword evidence="2" id="KW-1185">Reference proteome</keyword>